<name>A0A084SWF9_9BACT</name>
<evidence type="ECO:0000313" key="2">
    <source>
        <dbReference type="EMBL" id="KFA92794.1"/>
    </source>
</evidence>
<feature type="transmembrane region" description="Helical" evidence="1">
    <location>
        <begin position="30"/>
        <end position="51"/>
    </location>
</feature>
<dbReference type="Proteomes" id="UP000028547">
    <property type="component" value="Unassembled WGS sequence"/>
</dbReference>
<reference evidence="2 3" key="1">
    <citation type="submission" date="2014-07" db="EMBL/GenBank/DDBJ databases">
        <title>Draft Genome Sequence of Gephyronic Acid Producer, Cystobacter violaceus Strain Cb vi76.</title>
        <authorList>
            <person name="Stevens D.C."/>
            <person name="Young J."/>
            <person name="Carmichael R."/>
            <person name="Tan J."/>
            <person name="Taylor R.E."/>
        </authorList>
    </citation>
    <scope>NUCLEOTIDE SEQUENCE [LARGE SCALE GENOMIC DNA]</scope>
    <source>
        <strain evidence="2 3">Cb vi76</strain>
    </source>
</reference>
<proteinExistence type="predicted"/>
<dbReference type="AlphaFoldDB" id="A0A084SWF9"/>
<accession>A0A084SWF9</accession>
<keyword evidence="1" id="KW-0812">Transmembrane</keyword>
<evidence type="ECO:0000256" key="1">
    <source>
        <dbReference type="SAM" id="Phobius"/>
    </source>
</evidence>
<comment type="caution">
    <text evidence="2">The sequence shown here is derived from an EMBL/GenBank/DDBJ whole genome shotgun (WGS) entry which is preliminary data.</text>
</comment>
<keyword evidence="1" id="KW-0472">Membrane</keyword>
<keyword evidence="1" id="KW-1133">Transmembrane helix</keyword>
<evidence type="ECO:0000313" key="3">
    <source>
        <dbReference type="Proteomes" id="UP000028547"/>
    </source>
</evidence>
<dbReference type="EMBL" id="JPMI01000079">
    <property type="protein sequence ID" value="KFA92794.1"/>
    <property type="molecule type" value="Genomic_DNA"/>
</dbReference>
<organism evidence="2 3">
    <name type="scientific">Archangium violaceum Cb vi76</name>
    <dbReference type="NCBI Taxonomy" id="1406225"/>
    <lineage>
        <taxon>Bacteria</taxon>
        <taxon>Pseudomonadati</taxon>
        <taxon>Myxococcota</taxon>
        <taxon>Myxococcia</taxon>
        <taxon>Myxococcales</taxon>
        <taxon>Cystobacterineae</taxon>
        <taxon>Archangiaceae</taxon>
        <taxon>Archangium</taxon>
    </lineage>
</organism>
<sequence>MEESVMTLLPKAVRTFVRASLRLAFRVLRFLFILGLVALPSPLTAWIVVILEPLRRNLPAEVLRKEEEPPPP</sequence>
<gene>
    <name evidence="2" type="ORF">Q664_13115</name>
</gene>
<protein>
    <submittedName>
        <fullName evidence="2">Uncharacterized protein</fullName>
    </submittedName>
</protein>